<dbReference type="Pfam" id="PF24237">
    <property type="entry name" value="INO80E"/>
    <property type="match status" value="1"/>
</dbReference>
<evidence type="ECO:0000313" key="5">
    <source>
        <dbReference type="Proteomes" id="UP000314985"/>
    </source>
</evidence>
<feature type="coiled-coil region" evidence="1">
    <location>
        <begin position="15"/>
        <end position="49"/>
    </location>
</feature>
<evidence type="ECO:0000259" key="3">
    <source>
        <dbReference type="Pfam" id="PF24237"/>
    </source>
</evidence>
<dbReference type="InterPro" id="IPR026678">
    <property type="entry name" value="INO80E"/>
</dbReference>
<reference evidence="4 5" key="1">
    <citation type="submission" date="2017-08" db="EMBL/GenBank/DDBJ databases">
        <title>USMARCv1.0.</title>
        <authorList>
            <person name="Hannum G.I."/>
            <person name="Koren S."/>
            <person name="Schroeder S.G."/>
            <person name="Chin S.C."/>
            <person name="Nonneman D.J."/>
            <person name="Becker S.A."/>
            <person name="Rosen B.D."/>
            <person name="Bickhart D.M."/>
            <person name="Putnam N.H."/>
            <person name="Green R.E."/>
            <person name="Tuggle C.K."/>
            <person name="Liu H."/>
            <person name="Rohrer G.A."/>
            <person name="Warr A."/>
            <person name="Hall R."/>
            <person name="Kim K."/>
            <person name="Hume D.A."/>
            <person name="Talbot R."/>
            <person name="Chow W."/>
            <person name="Howe K."/>
            <person name="Schwartz A.S."/>
            <person name="Watson M."/>
            <person name="Archibald A.L."/>
            <person name="Phillippy A.M."/>
            <person name="Smith T.P.L."/>
        </authorList>
    </citation>
    <scope>NUCLEOTIDE SEQUENCE [LARGE SCALE GENOMIC DNA]</scope>
</reference>
<protein>
    <recommendedName>
        <fullName evidence="3">INO80 complex subunit E N-terminal domain-containing protein</fullName>
    </recommendedName>
</protein>
<organism evidence="4 5">
    <name type="scientific">Sus scrofa</name>
    <name type="common">Pig</name>
    <dbReference type="NCBI Taxonomy" id="9823"/>
    <lineage>
        <taxon>Eukaryota</taxon>
        <taxon>Metazoa</taxon>
        <taxon>Chordata</taxon>
        <taxon>Craniata</taxon>
        <taxon>Vertebrata</taxon>
        <taxon>Euteleostomi</taxon>
        <taxon>Mammalia</taxon>
        <taxon>Eutheria</taxon>
        <taxon>Laurasiatheria</taxon>
        <taxon>Artiodactyla</taxon>
        <taxon>Suina</taxon>
        <taxon>Suidae</taxon>
        <taxon>Sus</taxon>
    </lineage>
</organism>
<accession>A0A4X1U4L0</accession>
<name>A0A4X1U4L0_PIG</name>
<evidence type="ECO:0000313" key="4">
    <source>
        <dbReference type="Ensembl" id="ENSSSCP00070022717.1"/>
    </source>
</evidence>
<evidence type="ECO:0000256" key="1">
    <source>
        <dbReference type="SAM" id="Coils"/>
    </source>
</evidence>
<dbReference type="Ensembl" id="ENSSSCT00070027319.1">
    <property type="protein sequence ID" value="ENSSSCP00070022717.1"/>
    <property type="gene ID" value="ENSSSCG00070013934.1"/>
</dbReference>
<dbReference type="InterPro" id="IPR056515">
    <property type="entry name" value="INO80E_N"/>
</dbReference>
<proteinExistence type="predicted"/>
<keyword evidence="1" id="KW-0175">Coiled coil</keyword>
<dbReference type="PANTHER" id="PTHR21812:SF1">
    <property type="entry name" value="INO80 COMPLEX SUBUNIT E"/>
    <property type="match status" value="1"/>
</dbReference>
<dbReference type="GO" id="GO:0031011">
    <property type="term" value="C:Ino80 complex"/>
    <property type="evidence" value="ECO:0007669"/>
    <property type="project" value="InterPro"/>
</dbReference>
<feature type="compositionally biased region" description="Low complexity" evidence="2">
    <location>
        <begin position="99"/>
        <end position="117"/>
    </location>
</feature>
<dbReference type="PANTHER" id="PTHR21812">
    <property type="entry name" value="INO80 COMPLEX SUBUNIT E"/>
    <property type="match status" value="1"/>
</dbReference>
<feature type="region of interest" description="Disordered" evidence="2">
    <location>
        <begin position="63"/>
        <end position="127"/>
    </location>
</feature>
<dbReference type="Proteomes" id="UP000314985">
    <property type="component" value="Chromosome 3"/>
</dbReference>
<evidence type="ECO:0000256" key="2">
    <source>
        <dbReference type="SAM" id="MobiDB-lite"/>
    </source>
</evidence>
<reference evidence="4" key="2">
    <citation type="submission" date="2025-08" db="UniProtKB">
        <authorList>
            <consortium name="Ensembl"/>
        </authorList>
    </citation>
    <scope>IDENTIFICATION</scope>
</reference>
<feature type="domain" description="INO80 complex subunit E N-terminal" evidence="3">
    <location>
        <begin position="10"/>
        <end position="57"/>
    </location>
</feature>
<dbReference type="GO" id="GO:0006338">
    <property type="term" value="P:chromatin remodeling"/>
    <property type="evidence" value="ECO:0007669"/>
    <property type="project" value="InterPro"/>
</dbReference>
<sequence length="173" mass="19068">MNGPADGEVDYKKKYRNLKRKLKFLIYEHECFQEELRKAQRKLLKVSRDKSFLLDRLLQYENVDEDSSDSDATASSDNSETEGTPKLSDTPAPKRKRSPPLGGAPSPSSLSLPPSAGFPLQASGAPSPYLSSVSWGQGWEVVKGPGVRRVSFGQRGWAKDICLGVASTVPWRV</sequence>
<dbReference type="AlphaFoldDB" id="A0A4X1U4L0"/>